<sequence>MLREGQSPEEFEKLTGECQVGSTGSLCKDLRDIWCPDPVEEMKLKPRAQLVRKRVRERKQQVMTQRLYLTGLLLWNLAAYWLSPRVSIFCIGVSCVLKLLWDVTGSLDKIWKYDDEFEENIKAKAGRNELEADDLRPIVQAENRYQDFSDGGTYIAVFVGQVAMMCFLVYYLWSEEDTPRDGYKTVQKLYCALSICVQVIASSQTGASFYDEIPFWAEVHRMWKDDIFDKATNEYRLVVPNSDTGETMIRSERSDGIAGFFPLEWYDLWGRVGASLLVNSVFQHALVLAVPLFLLRIESCFDFVKDAVAVLYVVDVDQLPAPKQFRQIFDKARHKRSRYAQDDPDRKGEESAGRGCTSFWPLAVSRA</sequence>
<organism evidence="3">
    <name type="scientific">Alexandrium catenella</name>
    <name type="common">Red tide dinoflagellate</name>
    <name type="synonym">Gonyaulax catenella</name>
    <dbReference type="NCBI Taxonomy" id="2925"/>
    <lineage>
        <taxon>Eukaryota</taxon>
        <taxon>Sar</taxon>
        <taxon>Alveolata</taxon>
        <taxon>Dinophyceae</taxon>
        <taxon>Gonyaulacales</taxon>
        <taxon>Pyrocystaceae</taxon>
        <taxon>Alexandrium</taxon>
    </lineage>
</organism>
<feature type="transmembrane region" description="Helical" evidence="2">
    <location>
        <begin position="154"/>
        <end position="173"/>
    </location>
</feature>
<evidence type="ECO:0000313" key="3">
    <source>
        <dbReference type="EMBL" id="CAD9189404.1"/>
    </source>
</evidence>
<keyword evidence="2" id="KW-0472">Membrane</keyword>
<gene>
    <name evidence="3" type="ORF">ACAT0790_LOCUS66178</name>
</gene>
<feature type="transmembrane region" description="Helical" evidence="2">
    <location>
        <begin position="62"/>
        <end position="80"/>
    </location>
</feature>
<proteinExistence type="predicted"/>
<keyword evidence="2" id="KW-0812">Transmembrane</keyword>
<dbReference type="EMBL" id="HBGE01111057">
    <property type="protein sequence ID" value="CAD9189404.1"/>
    <property type="molecule type" value="Transcribed_RNA"/>
</dbReference>
<evidence type="ECO:0000256" key="2">
    <source>
        <dbReference type="SAM" id="Phobius"/>
    </source>
</evidence>
<protein>
    <submittedName>
        <fullName evidence="3">Uncharacterized protein</fullName>
    </submittedName>
</protein>
<reference evidence="3" key="1">
    <citation type="submission" date="2021-01" db="EMBL/GenBank/DDBJ databases">
        <authorList>
            <person name="Corre E."/>
            <person name="Pelletier E."/>
            <person name="Niang G."/>
            <person name="Scheremetjew M."/>
            <person name="Finn R."/>
            <person name="Kale V."/>
            <person name="Holt S."/>
            <person name="Cochrane G."/>
            <person name="Meng A."/>
            <person name="Brown T."/>
            <person name="Cohen L."/>
        </authorList>
    </citation>
    <scope>NUCLEOTIDE SEQUENCE</scope>
    <source>
        <strain evidence="3">OF101</strain>
    </source>
</reference>
<name>A0A7S1SB44_ALECA</name>
<feature type="region of interest" description="Disordered" evidence="1">
    <location>
        <begin position="336"/>
        <end position="356"/>
    </location>
</feature>
<feature type="compositionally biased region" description="Basic and acidic residues" evidence="1">
    <location>
        <begin position="339"/>
        <end position="352"/>
    </location>
</feature>
<dbReference type="AlphaFoldDB" id="A0A7S1SB44"/>
<evidence type="ECO:0000256" key="1">
    <source>
        <dbReference type="SAM" id="MobiDB-lite"/>
    </source>
</evidence>
<keyword evidence="2" id="KW-1133">Transmembrane helix</keyword>
<accession>A0A7S1SB44</accession>